<dbReference type="EMBL" id="CP137641">
    <property type="protein sequence ID" value="WOX55858.1"/>
    <property type="molecule type" value="Genomic_DNA"/>
</dbReference>
<accession>A0ABD8A9Y9</accession>
<evidence type="ECO:0000313" key="3">
    <source>
        <dbReference type="EMBL" id="WOX55858.1"/>
    </source>
</evidence>
<evidence type="ECO:0000256" key="1">
    <source>
        <dbReference type="ARBA" id="ARBA00022747"/>
    </source>
</evidence>
<protein>
    <recommendedName>
        <fullName evidence="5">Type I restriction modification DNA specificity domain-containing protein</fullName>
    </recommendedName>
</protein>
<keyword evidence="4" id="KW-1185">Reference proteome</keyword>
<dbReference type="InterPro" id="IPR044946">
    <property type="entry name" value="Restrct_endonuc_typeI_TRD_sf"/>
</dbReference>
<evidence type="ECO:0008006" key="5">
    <source>
        <dbReference type="Google" id="ProtNLM"/>
    </source>
</evidence>
<dbReference type="SUPFAM" id="SSF116734">
    <property type="entry name" value="DNA methylase specificity domain"/>
    <property type="match status" value="1"/>
</dbReference>
<dbReference type="AlphaFoldDB" id="A0ABD8A9Y9"/>
<dbReference type="Gene3D" id="3.90.220.20">
    <property type="entry name" value="DNA methylase specificity domains"/>
    <property type="match status" value="1"/>
</dbReference>
<keyword evidence="2" id="KW-0238">DNA-binding</keyword>
<dbReference type="InterPro" id="IPR052021">
    <property type="entry name" value="Type-I_RS_S_subunit"/>
</dbReference>
<evidence type="ECO:0000313" key="4">
    <source>
        <dbReference type="Proteomes" id="UP001626603"/>
    </source>
</evidence>
<keyword evidence="1" id="KW-0680">Restriction system</keyword>
<dbReference type="GO" id="GO:0003677">
    <property type="term" value="F:DNA binding"/>
    <property type="evidence" value="ECO:0007669"/>
    <property type="project" value="UniProtKB-KW"/>
</dbReference>
<gene>
    <name evidence="3" type="ORF">R6Y95_00635</name>
</gene>
<dbReference type="GO" id="GO:0009307">
    <property type="term" value="P:DNA restriction-modification system"/>
    <property type="evidence" value="ECO:0007669"/>
    <property type="project" value="UniProtKB-KW"/>
</dbReference>
<evidence type="ECO:0000256" key="2">
    <source>
        <dbReference type="ARBA" id="ARBA00023125"/>
    </source>
</evidence>
<reference evidence="3 4" key="1">
    <citation type="submission" date="2023-10" db="EMBL/GenBank/DDBJ databases">
        <title>The complete genome sequence of Methanoculleus palmolei DSM 4273.</title>
        <authorList>
            <person name="Lai S.-J."/>
            <person name="You Y.-T."/>
            <person name="Chen S.-C."/>
        </authorList>
    </citation>
    <scope>NUCLEOTIDE SEQUENCE [LARGE SCALE GENOMIC DNA]</scope>
    <source>
        <strain evidence="3 4">DSM 4273</strain>
    </source>
</reference>
<organism evidence="3 4">
    <name type="scientific">Methanoculleus palmolei</name>
    <dbReference type="NCBI Taxonomy" id="72612"/>
    <lineage>
        <taxon>Archaea</taxon>
        <taxon>Methanobacteriati</taxon>
        <taxon>Methanobacteriota</taxon>
        <taxon>Stenosarchaea group</taxon>
        <taxon>Methanomicrobia</taxon>
        <taxon>Methanomicrobiales</taxon>
        <taxon>Methanomicrobiaceae</taxon>
        <taxon>Methanoculleus</taxon>
    </lineage>
</organism>
<dbReference type="Proteomes" id="UP001626603">
    <property type="component" value="Chromosome"/>
</dbReference>
<sequence>MYSIYTNSGHGKPLKDLLSAKVTGMSSYYLKPKDGDSTVEIRVINLGDIADGTINTEAVRIMRVKNTRKLETDIVQEGDVVLTLRGPPFRAAVADGSIAGAAVSANLVGLRCSDRLRPDLLAAWLNCSAGQRALTARAGGSTLMGLSLRELLQVEVPVPPMAQQELLSRYLALAAEYSRILKKEQRLQDSTVNAMMNSL</sequence>
<dbReference type="PANTHER" id="PTHR30408">
    <property type="entry name" value="TYPE-1 RESTRICTION ENZYME ECOKI SPECIFICITY PROTEIN"/>
    <property type="match status" value="1"/>
</dbReference>
<name>A0ABD8A9Y9_9EURY</name>
<proteinExistence type="predicted"/>
<dbReference type="PANTHER" id="PTHR30408:SF12">
    <property type="entry name" value="TYPE I RESTRICTION ENZYME MJAVIII SPECIFICITY SUBUNIT"/>
    <property type="match status" value="1"/>
</dbReference>